<dbReference type="AlphaFoldDB" id="A0AA37W9Y2"/>
<dbReference type="PANTHER" id="PTHR36115">
    <property type="entry name" value="PROLINE-RICH ANTIGEN HOMOLOG-RELATED"/>
    <property type="match status" value="1"/>
</dbReference>
<accession>A0AA37W9Y2</accession>
<evidence type="ECO:0000256" key="4">
    <source>
        <dbReference type="ARBA" id="ARBA00022989"/>
    </source>
</evidence>
<keyword evidence="2" id="KW-1003">Cell membrane</keyword>
<comment type="subcellular location">
    <subcellularLocation>
        <location evidence="1">Cell membrane</location>
        <topology evidence="1">Multi-pass membrane protein</topology>
    </subcellularLocation>
</comment>
<reference evidence="8" key="1">
    <citation type="journal article" date="2014" name="Int. J. Syst. Evol. Microbiol.">
        <title>Complete genome sequence of Corynebacterium casei LMG S-19264T (=DSM 44701T), isolated from a smear-ripened cheese.</title>
        <authorList>
            <consortium name="US DOE Joint Genome Institute (JGI-PGF)"/>
            <person name="Walter F."/>
            <person name="Albersmeier A."/>
            <person name="Kalinowski J."/>
            <person name="Ruckert C."/>
        </authorList>
    </citation>
    <scope>NUCLEOTIDE SEQUENCE</scope>
    <source>
        <strain evidence="8">NBRC 110071</strain>
    </source>
</reference>
<reference evidence="8" key="2">
    <citation type="submission" date="2023-01" db="EMBL/GenBank/DDBJ databases">
        <title>Draft genome sequence of Litoribrevibacter albus strain NBRC 110071.</title>
        <authorList>
            <person name="Sun Q."/>
            <person name="Mori K."/>
        </authorList>
    </citation>
    <scope>NUCLEOTIDE SEQUENCE</scope>
    <source>
        <strain evidence="8">NBRC 110071</strain>
    </source>
</reference>
<feature type="domain" description="RDD" evidence="7">
    <location>
        <begin position="12"/>
        <end position="139"/>
    </location>
</feature>
<feature type="transmembrane region" description="Helical" evidence="6">
    <location>
        <begin position="107"/>
        <end position="126"/>
    </location>
</feature>
<proteinExistence type="predicted"/>
<dbReference type="GO" id="GO:0005886">
    <property type="term" value="C:plasma membrane"/>
    <property type="evidence" value="ECO:0007669"/>
    <property type="project" value="UniProtKB-SubCell"/>
</dbReference>
<keyword evidence="4 6" id="KW-1133">Transmembrane helix</keyword>
<dbReference type="PANTHER" id="PTHR36115:SF4">
    <property type="entry name" value="MEMBRANE PROTEIN"/>
    <property type="match status" value="1"/>
</dbReference>
<dbReference type="EMBL" id="BSNM01000027">
    <property type="protein sequence ID" value="GLQ33703.1"/>
    <property type="molecule type" value="Genomic_DNA"/>
</dbReference>
<evidence type="ECO:0000256" key="6">
    <source>
        <dbReference type="SAM" id="Phobius"/>
    </source>
</evidence>
<dbReference type="InterPro" id="IPR051791">
    <property type="entry name" value="Pra-immunoreactive"/>
</dbReference>
<sequence>MSERSLEELTTVGFGPRVGATLIDTLLLGLITDTVLLWAFGRLYFVDATLAQESSFDEFMLYIFPMLVVIGCWMKYAATPGKALLDLQIVDARTGGQPTVSQWIIRYLGYFVSVLPLGLGLFWVIWDKKNQGWHDKMAKTLVVEQDGFEALNQELNKAVSDA</sequence>
<feature type="transmembrane region" description="Helical" evidence="6">
    <location>
        <begin position="59"/>
        <end position="78"/>
    </location>
</feature>
<dbReference type="InterPro" id="IPR010432">
    <property type="entry name" value="RDD"/>
</dbReference>
<dbReference type="RefSeq" id="WP_284384256.1">
    <property type="nucleotide sequence ID" value="NZ_BSNM01000027.1"/>
</dbReference>
<evidence type="ECO:0000256" key="2">
    <source>
        <dbReference type="ARBA" id="ARBA00022475"/>
    </source>
</evidence>
<feature type="transmembrane region" description="Helical" evidence="6">
    <location>
        <begin position="20"/>
        <end position="39"/>
    </location>
</feature>
<comment type="caution">
    <text evidence="8">The sequence shown here is derived from an EMBL/GenBank/DDBJ whole genome shotgun (WGS) entry which is preliminary data.</text>
</comment>
<evidence type="ECO:0000313" key="8">
    <source>
        <dbReference type="EMBL" id="GLQ33703.1"/>
    </source>
</evidence>
<protein>
    <submittedName>
        <fullName evidence="8">RDD family protein</fullName>
    </submittedName>
</protein>
<evidence type="ECO:0000256" key="3">
    <source>
        <dbReference type="ARBA" id="ARBA00022692"/>
    </source>
</evidence>
<dbReference type="Proteomes" id="UP001161389">
    <property type="component" value="Unassembled WGS sequence"/>
</dbReference>
<gene>
    <name evidence="8" type="ORF">GCM10007876_41830</name>
</gene>
<keyword evidence="9" id="KW-1185">Reference proteome</keyword>
<evidence type="ECO:0000256" key="5">
    <source>
        <dbReference type="ARBA" id="ARBA00023136"/>
    </source>
</evidence>
<evidence type="ECO:0000259" key="7">
    <source>
        <dbReference type="Pfam" id="PF06271"/>
    </source>
</evidence>
<evidence type="ECO:0000256" key="1">
    <source>
        <dbReference type="ARBA" id="ARBA00004651"/>
    </source>
</evidence>
<organism evidence="8 9">
    <name type="scientific">Litoribrevibacter albus</name>
    <dbReference type="NCBI Taxonomy" id="1473156"/>
    <lineage>
        <taxon>Bacteria</taxon>
        <taxon>Pseudomonadati</taxon>
        <taxon>Pseudomonadota</taxon>
        <taxon>Gammaproteobacteria</taxon>
        <taxon>Oceanospirillales</taxon>
        <taxon>Oceanospirillaceae</taxon>
        <taxon>Litoribrevibacter</taxon>
    </lineage>
</organism>
<name>A0AA37W9Y2_9GAMM</name>
<keyword evidence="5 6" id="KW-0472">Membrane</keyword>
<keyword evidence="3 6" id="KW-0812">Transmembrane</keyword>
<dbReference type="Pfam" id="PF06271">
    <property type="entry name" value="RDD"/>
    <property type="match status" value="1"/>
</dbReference>
<evidence type="ECO:0000313" key="9">
    <source>
        <dbReference type="Proteomes" id="UP001161389"/>
    </source>
</evidence>